<keyword evidence="3" id="KW-1133">Transmembrane helix</keyword>
<protein>
    <recommendedName>
        <fullName evidence="6">Retinol dehydrogenase 11</fullName>
    </recommendedName>
</protein>
<dbReference type="SUPFAM" id="SSF51735">
    <property type="entry name" value="NAD(P)-binding Rossmann-fold domains"/>
    <property type="match status" value="1"/>
</dbReference>
<evidence type="ECO:0000256" key="3">
    <source>
        <dbReference type="SAM" id="Phobius"/>
    </source>
</evidence>
<keyword evidence="1" id="KW-0560">Oxidoreductase</keyword>
<sequence length="324" mass="36192">MLSTTAIIFLIIFALLIVFKIYMKVTTGWCRSHTCLVGKTAIVTGANTGIGIGYDTALDFAKRGARVILACRDEGRAEEARSRIVEETGNKNILVQLIDMSSFETVREFAKRINETEERLDILVNNAGAGGTGDKRSKDGHVLVMQINYFSAFLLTNLLFGLIKKTKGSRVVNVSSILAKYARYFELADVDKFSGLCYVYNYSKLCNILFTIELAKRLDGTETTTYSLHPGVVKTEIFRHAKGTLKFIVNFVKNVFLKLSTSEEGAQTTIYCSVAKDIERYNGAHFEDCQEVPPYITARVPGLSKKMWDLTKDIVGLKPEEMLI</sequence>
<dbReference type="InterPro" id="IPR036291">
    <property type="entry name" value="NAD(P)-bd_dom_sf"/>
</dbReference>
<dbReference type="PRINTS" id="PR00081">
    <property type="entry name" value="GDHRDH"/>
</dbReference>
<organism evidence="4 5">
    <name type="scientific">Zophobas morio</name>
    <dbReference type="NCBI Taxonomy" id="2755281"/>
    <lineage>
        <taxon>Eukaryota</taxon>
        <taxon>Metazoa</taxon>
        <taxon>Ecdysozoa</taxon>
        <taxon>Arthropoda</taxon>
        <taxon>Hexapoda</taxon>
        <taxon>Insecta</taxon>
        <taxon>Pterygota</taxon>
        <taxon>Neoptera</taxon>
        <taxon>Endopterygota</taxon>
        <taxon>Coleoptera</taxon>
        <taxon>Polyphaga</taxon>
        <taxon>Cucujiformia</taxon>
        <taxon>Tenebrionidae</taxon>
        <taxon>Zophobas</taxon>
    </lineage>
</organism>
<keyword evidence="3" id="KW-0812">Transmembrane</keyword>
<name>A0AA38HT21_9CUCU</name>
<comment type="caution">
    <text evidence="4">The sequence shown here is derived from an EMBL/GenBank/DDBJ whole genome shotgun (WGS) entry which is preliminary data.</text>
</comment>
<evidence type="ECO:0000256" key="1">
    <source>
        <dbReference type="ARBA" id="ARBA00023002"/>
    </source>
</evidence>
<reference evidence="4" key="1">
    <citation type="journal article" date="2023" name="G3 (Bethesda)">
        <title>Whole genome assemblies of Zophobas morio and Tenebrio molitor.</title>
        <authorList>
            <person name="Kaur S."/>
            <person name="Stinson S.A."/>
            <person name="diCenzo G.C."/>
        </authorList>
    </citation>
    <scope>NUCLEOTIDE SEQUENCE</scope>
    <source>
        <strain evidence="4">QUZm001</strain>
    </source>
</reference>
<evidence type="ECO:0000313" key="5">
    <source>
        <dbReference type="Proteomes" id="UP001168821"/>
    </source>
</evidence>
<accession>A0AA38HT21</accession>
<keyword evidence="3" id="KW-0472">Membrane</keyword>
<comment type="similarity">
    <text evidence="2">Belongs to the short-chain dehydrogenases/reductases (SDR) family.</text>
</comment>
<dbReference type="AlphaFoldDB" id="A0AA38HT21"/>
<keyword evidence="5" id="KW-1185">Reference proteome</keyword>
<dbReference type="CDD" id="cd05327">
    <property type="entry name" value="retinol-DH_like_SDR_c_like"/>
    <property type="match status" value="1"/>
</dbReference>
<dbReference type="EMBL" id="JALNTZ010000008">
    <property type="protein sequence ID" value="KAJ3643483.1"/>
    <property type="molecule type" value="Genomic_DNA"/>
</dbReference>
<feature type="transmembrane region" description="Helical" evidence="3">
    <location>
        <begin position="142"/>
        <end position="163"/>
    </location>
</feature>
<dbReference type="Pfam" id="PF00106">
    <property type="entry name" value="adh_short"/>
    <property type="match status" value="1"/>
</dbReference>
<gene>
    <name evidence="4" type="ORF">Zmor_026192</name>
</gene>
<dbReference type="Proteomes" id="UP001168821">
    <property type="component" value="Unassembled WGS sequence"/>
</dbReference>
<evidence type="ECO:0000256" key="2">
    <source>
        <dbReference type="RuleBase" id="RU000363"/>
    </source>
</evidence>
<dbReference type="InterPro" id="IPR002347">
    <property type="entry name" value="SDR_fam"/>
</dbReference>
<dbReference type="GO" id="GO:0016491">
    <property type="term" value="F:oxidoreductase activity"/>
    <property type="evidence" value="ECO:0007669"/>
    <property type="project" value="UniProtKB-KW"/>
</dbReference>
<feature type="transmembrane region" description="Helical" evidence="3">
    <location>
        <begin position="6"/>
        <end position="23"/>
    </location>
</feature>
<dbReference type="PANTHER" id="PTHR43157">
    <property type="entry name" value="PHOSPHATIDYLINOSITOL-GLYCAN BIOSYNTHESIS CLASS F PROTEIN-RELATED"/>
    <property type="match status" value="1"/>
</dbReference>
<evidence type="ECO:0008006" key="6">
    <source>
        <dbReference type="Google" id="ProtNLM"/>
    </source>
</evidence>
<dbReference type="PANTHER" id="PTHR43157:SF31">
    <property type="entry name" value="PHOSPHATIDYLINOSITOL-GLYCAN BIOSYNTHESIS CLASS F PROTEIN"/>
    <property type="match status" value="1"/>
</dbReference>
<dbReference type="Gene3D" id="3.40.50.720">
    <property type="entry name" value="NAD(P)-binding Rossmann-like Domain"/>
    <property type="match status" value="1"/>
</dbReference>
<evidence type="ECO:0000313" key="4">
    <source>
        <dbReference type="EMBL" id="KAJ3643483.1"/>
    </source>
</evidence>
<dbReference type="PRINTS" id="PR00080">
    <property type="entry name" value="SDRFAMILY"/>
</dbReference>
<proteinExistence type="inferred from homology"/>